<evidence type="ECO:0000313" key="2">
    <source>
        <dbReference type="EMBL" id="KTD22325.1"/>
    </source>
</evidence>
<dbReference type="AlphaFoldDB" id="A0A0W0VQI1"/>
<evidence type="ECO:0000313" key="3">
    <source>
        <dbReference type="Proteomes" id="UP000054761"/>
    </source>
</evidence>
<protein>
    <recommendedName>
        <fullName evidence="4">Coiled-coil protein</fullName>
    </recommendedName>
</protein>
<dbReference type="STRING" id="454.Lisr_1513"/>
<feature type="transmembrane region" description="Helical" evidence="1">
    <location>
        <begin position="242"/>
        <end position="263"/>
    </location>
</feature>
<keyword evidence="1" id="KW-1133">Transmembrane helix</keyword>
<keyword evidence="3" id="KW-1185">Reference proteome</keyword>
<dbReference type="PATRIC" id="fig|454.4.peg.1646"/>
<reference evidence="2 3" key="1">
    <citation type="submission" date="2015-11" db="EMBL/GenBank/DDBJ databases">
        <title>Genomic analysis of 38 Legionella species identifies large and diverse effector repertoires.</title>
        <authorList>
            <person name="Burstein D."/>
            <person name="Amaro F."/>
            <person name="Zusman T."/>
            <person name="Lifshitz Z."/>
            <person name="Cohen O."/>
            <person name="Gilbert J.A."/>
            <person name="Pupko T."/>
            <person name="Shuman H.A."/>
            <person name="Segal G."/>
        </authorList>
    </citation>
    <scope>NUCLEOTIDE SEQUENCE [LARGE SCALE GENOMIC DNA]</scope>
    <source>
        <strain evidence="2 3">Bercovier 4</strain>
    </source>
</reference>
<dbReference type="OrthoDB" id="5646800at2"/>
<proteinExistence type="predicted"/>
<accession>A0A0W0VQI1</accession>
<dbReference type="Proteomes" id="UP000054761">
    <property type="component" value="Unassembled WGS sequence"/>
</dbReference>
<keyword evidence="1" id="KW-0812">Transmembrane</keyword>
<organism evidence="2 3">
    <name type="scientific">Legionella israelensis</name>
    <dbReference type="NCBI Taxonomy" id="454"/>
    <lineage>
        <taxon>Bacteria</taxon>
        <taxon>Pseudomonadati</taxon>
        <taxon>Pseudomonadota</taxon>
        <taxon>Gammaproteobacteria</taxon>
        <taxon>Legionellales</taxon>
        <taxon>Legionellaceae</taxon>
        <taxon>Legionella</taxon>
    </lineage>
</organism>
<evidence type="ECO:0000256" key="1">
    <source>
        <dbReference type="SAM" id="Phobius"/>
    </source>
</evidence>
<feature type="transmembrane region" description="Helical" evidence="1">
    <location>
        <begin position="74"/>
        <end position="96"/>
    </location>
</feature>
<dbReference type="RefSeq" id="WP_058501867.1">
    <property type="nucleotide sequence ID" value="NZ_CAAAJA010000078.1"/>
</dbReference>
<dbReference type="EMBL" id="LNYH01000087">
    <property type="protein sequence ID" value="KTD22325.1"/>
    <property type="molecule type" value="Genomic_DNA"/>
</dbReference>
<comment type="caution">
    <text evidence="2">The sequence shown here is derived from an EMBL/GenBank/DDBJ whole genome shotgun (WGS) entry which is preliminary data.</text>
</comment>
<feature type="transmembrane region" description="Helical" evidence="1">
    <location>
        <begin position="336"/>
        <end position="357"/>
    </location>
</feature>
<sequence length="444" mass="51550">MDLLINRLKNLGLTDIPACKSKNLDAYFCQWEEQQTPLFYRRLVDQNHVISLEYSVLKSQLTSELKSAVNKESIAHQLMFVFILAQLLEYINYFYLKTPKEVRRFRQDQDCYLSWLKKWDYGWEEPEKKKKLKGGKLAVSSKIRELTSTVNWPRLLLIRIKRVLDVLTTVIESNKAFTRFVFIMDKFSNPVLPYLAWAFYVPRLMTNLFLCFKHVFPGFWMSEEEKSLGWAFRLKTQLKRRWFELANDSVWLTIGVINCFILVGALAPVAAYLTVALYTFDVLLAGIRAYIEMSRLKHLKSQYAEIIKATASEDQHEIKAYQASLNARIKYERLRLGLSVATTSSLLLTMCLTLPFFAAINPVIPLIGVILVVAVSIVSYALGKYFERYKPDDKISAFKKSKEVGRVSQKGIFARSPKHQPLLRSRSENDLKTETDIEVRWGME</sequence>
<feature type="transmembrane region" description="Helical" evidence="1">
    <location>
        <begin position="363"/>
        <end position="382"/>
    </location>
</feature>
<evidence type="ECO:0008006" key="4">
    <source>
        <dbReference type="Google" id="ProtNLM"/>
    </source>
</evidence>
<gene>
    <name evidence="2" type="ORF">Lisr_1513</name>
</gene>
<keyword evidence="1" id="KW-0472">Membrane</keyword>
<name>A0A0W0VQI1_9GAMM</name>
<feature type="transmembrane region" description="Helical" evidence="1">
    <location>
        <begin position="269"/>
        <end position="291"/>
    </location>
</feature>